<dbReference type="InterPro" id="IPR051049">
    <property type="entry name" value="Dienelactone_hydrolase-like"/>
</dbReference>
<dbReference type="AlphaFoldDB" id="A0AAN1XU60"/>
<dbReference type="Pfam" id="PF01738">
    <property type="entry name" value="DLH"/>
    <property type="match status" value="1"/>
</dbReference>
<name>A0AAN1XU60_UNVUL</name>
<evidence type="ECO:0000259" key="1">
    <source>
        <dbReference type="Pfam" id="PF01738"/>
    </source>
</evidence>
<organism evidence="2 3">
    <name type="scientific">Vulcanimicrobium alpinum</name>
    <dbReference type="NCBI Taxonomy" id="3016050"/>
    <lineage>
        <taxon>Bacteria</taxon>
        <taxon>Bacillati</taxon>
        <taxon>Vulcanimicrobiota</taxon>
        <taxon>Vulcanimicrobiia</taxon>
        <taxon>Vulcanimicrobiales</taxon>
        <taxon>Vulcanimicrobiaceae</taxon>
        <taxon>Vulcanimicrobium</taxon>
    </lineage>
</organism>
<gene>
    <name evidence="2" type="ORF">WPS_04150</name>
</gene>
<dbReference type="Gene3D" id="3.40.50.1820">
    <property type="entry name" value="alpha/beta hydrolase"/>
    <property type="match status" value="1"/>
</dbReference>
<proteinExistence type="predicted"/>
<accession>A0AAN1XU60</accession>
<dbReference type="InterPro" id="IPR029058">
    <property type="entry name" value="AB_hydrolase_fold"/>
</dbReference>
<dbReference type="InterPro" id="IPR002925">
    <property type="entry name" value="Dienelactn_hydro"/>
</dbReference>
<dbReference type="EMBL" id="AP025523">
    <property type="protein sequence ID" value="BDE05139.1"/>
    <property type="molecule type" value="Genomic_DNA"/>
</dbReference>
<keyword evidence="3" id="KW-1185">Reference proteome</keyword>
<dbReference type="SUPFAM" id="SSF53474">
    <property type="entry name" value="alpha/beta-Hydrolases"/>
    <property type="match status" value="1"/>
</dbReference>
<sequence>MITEEITIDAPSGAMNAHLARTEDNRRRPAVIVLEGIYGFDDEIKRITNQAAAAGYAAIAIDYLRGRDAKTVFNAQDVCADVAATRDWLDDQSFVQHGKIATWGFGYGGTAAFLASTLPGLAASIAFYEQSIARPIPGTSATALDEAGAAVRTPLLLVFGGHDEQIGPDEIATIRKRLSENNKTFEIQEYADVGHSFFREDLGTIATRQIADAWDRVQSFLRRSFA</sequence>
<reference evidence="2 3" key="1">
    <citation type="journal article" date="2022" name="ISME Commun">
        <title>Vulcanimicrobium alpinus gen. nov. sp. nov., the first cultivated representative of the candidate phylum 'Eremiobacterota', is a metabolically versatile aerobic anoxygenic phototroph.</title>
        <authorList>
            <person name="Yabe S."/>
            <person name="Muto K."/>
            <person name="Abe K."/>
            <person name="Yokota A."/>
            <person name="Staudigel H."/>
            <person name="Tebo B.M."/>
        </authorList>
    </citation>
    <scope>NUCLEOTIDE SEQUENCE [LARGE SCALE GENOMIC DNA]</scope>
    <source>
        <strain evidence="2 3">WC8-2</strain>
    </source>
</reference>
<dbReference type="PANTHER" id="PTHR46623">
    <property type="entry name" value="CARBOXYMETHYLENEBUTENOLIDASE-RELATED"/>
    <property type="match status" value="1"/>
</dbReference>
<dbReference type="Proteomes" id="UP001317532">
    <property type="component" value="Chromosome"/>
</dbReference>
<dbReference type="GO" id="GO:0016787">
    <property type="term" value="F:hydrolase activity"/>
    <property type="evidence" value="ECO:0007669"/>
    <property type="project" value="InterPro"/>
</dbReference>
<dbReference type="PANTHER" id="PTHR46623:SF6">
    <property type="entry name" value="ALPHA_BETA-HYDROLASES SUPERFAMILY PROTEIN"/>
    <property type="match status" value="1"/>
</dbReference>
<dbReference type="RefSeq" id="WP_317996204.1">
    <property type="nucleotide sequence ID" value="NZ_AP025523.1"/>
</dbReference>
<dbReference type="KEGG" id="vab:WPS_04150"/>
<evidence type="ECO:0000313" key="3">
    <source>
        <dbReference type="Proteomes" id="UP001317532"/>
    </source>
</evidence>
<protein>
    <submittedName>
        <fullName evidence="2">Carboxymethylenebutenolidase</fullName>
    </submittedName>
</protein>
<feature type="domain" description="Dienelactone hydrolase" evidence="1">
    <location>
        <begin position="16"/>
        <end position="223"/>
    </location>
</feature>
<evidence type="ECO:0000313" key="2">
    <source>
        <dbReference type="EMBL" id="BDE05139.1"/>
    </source>
</evidence>